<keyword evidence="1" id="KW-1133">Transmembrane helix</keyword>
<proteinExistence type="predicted"/>
<keyword evidence="3" id="KW-1185">Reference proteome</keyword>
<evidence type="ECO:0000313" key="3">
    <source>
        <dbReference type="Proteomes" id="UP000442707"/>
    </source>
</evidence>
<protein>
    <submittedName>
        <fullName evidence="2">Uncharacterized protein</fullName>
    </submittedName>
</protein>
<keyword evidence="1" id="KW-0812">Transmembrane</keyword>
<reference evidence="2 3" key="1">
    <citation type="submission" date="2019-09" db="EMBL/GenBank/DDBJ databases">
        <title>Screening of Novel Bioactive Compounds from Soil-Associated.</title>
        <authorList>
            <person name="Zhao S."/>
        </authorList>
    </citation>
    <scope>NUCLEOTIDE SEQUENCE [LARGE SCALE GENOMIC DNA]</scope>
    <source>
        <strain evidence="2 3">HIT-DPA4</strain>
    </source>
</reference>
<dbReference type="AlphaFoldDB" id="A0A6H9V1L0"/>
<accession>A0A6H9V1L0</accession>
<evidence type="ECO:0000256" key="1">
    <source>
        <dbReference type="SAM" id="Phobius"/>
    </source>
</evidence>
<name>A0A6H9V1L0_9ACTN</name>
<feature type="transmembrane region" description="Helical" evidence="1">
    <location>
        <begin position="43"/>
        <end position="64"/>
    </location>
</feature>
<dbReference type="Proteomes" id="UP000442707">
    <property type="component" value="Unassembled WGS sequence"/>
</dbReference>
<comment type="caution">
    <text evidence="2">The sequence shown here is derived from an EMBL/GenBank/DDBJ whole genome shotgun (WGS) entry which is preliminary data.</text>
</comment>
<sequence>MTVRIIAFLAVFAPSLAVGITTLEVAKSLDWSRPWPLVAGEAVAVSAFIGLNYLTSILIAHLAARRG</sequence>
<keyword evidence="1" id="KW-0472">Membrane</keyword>
<organism evidence="2 3">
    <name type="scientific">Streptomyces luteolifulvus</name>
    <dbReference type="NCBI Taxonomy" id="2615112"/>
    <lineage>
        <taxon>Bacteria</taxon>
        <taxon>Bacillati</taxon>
        <taxon>Actinomycetota</taxon>
        <taxon>Actinomycetes</taxon>
        <taxon>Kitasatosporales</taxon>
        <taxon>Streptomycetaceae</taxon>
        <taxon>Streptomyces</taxon>
    </lineage>
</organism>
<evidence type="ECO:0000313" key="2">
    <source>
        <dbReference type="EMBL" id="KAB1146805.1"/>
    </source>
</evidence>
<dbReference type="EMBL" id="VZRB01000008">
    <property type="protein sequence ID" value="KAB1146805.1"/>
    <property type="molecule type" value="Genomic_DNA"/>
</dbReference>
<gene>
    <name evidence="2" type="ORF">F7R91_14600</name>
</gene>
<dbReference type="RefSeq" id="WP_150948525.1">
    <property type="nucleotide sequence ID" value="NZ_VZRB01000008.1"/>
</dbReference>